<keyword evidence="4" id="KW-0804">Transcription</keyword>
<name>A0A136JBM1_9PEZI</name>
<organism evidence="7 8">
    <name type="scientific">Microdochium bolleyi</name>
    <dbReference type="NCBI Taxonomy" id="196109"/>
    <lineage>
        <taxon>Eukaryota</taxon>
        <taxon>Fungi</taxon>
        <taxon>Dikarya</taxon>
        <taxon>Ascomycota</taxon>
        <taxon>Pezizomycotina</taxon>
        <taxon>Sordariomycetes</taxon>
        <taxon>Xylariomycetidae</taxon>
        <taxon>Xylariales</taxon>
        <taxon>Microdochiaceae</taxon>
        <taxon>Microdochium</taxon>
    </lineage>
</organism>
<dbReference type="Proteomes" id="UP000070501">
    <property type="component" value="Unassembled WGS sequence"/>
</dbReference>
<dbReference type="GO" id="GO:0006357">
    <property type="term" value="P:regulation of transcription by RNA polymerase II"/>
    <property type="evidence" value="ECO:0007669"/>
    <property type="project" value="InterPro"/>
</dbReference>
<accession>A0A136JBM1</accession>
<evidence type="ECO:0000256" key="1">
    <source>
        <dbReference type="ARBA" id="ARBA00004123"/>
    </source>
</evidence>
<dbReference type="STRING" id="196109.A0A136JBM1"/>
<evidence type="ECO:0000256" key="5">
    <source>
        <dbReference type="ARBA" id="ARBA00023242"/>
    </source>
</evidence>
<evidence type="ECO:0000256" key="2">
    <source>
        <dbReference type="ARBA" id="ARBA00005942"/>
    </source>
</evidence>
<dbReference type="GO" id="GO:0003712">
    <property type="term" value="F:transcription coregulator activity"/>
    <property type="evidence" value="ECO:0007669"/>
    <property type="project" value="InterPro"/>
</dbReference>
<evidence type="ECO:0000313" key="8">
    <source>
        <dbReference type="Proteomes" id="UP000070501"/>
    </source>
</evidence>
<dbReference type="InterPro" id="IPR009332">
    <property type="entry name" value="Med22"/>
</dbReference>
<dbReference type="OrthoDB" id="203279at2759"/>
<dbReference type="Pfam" id="PF06179">
    <property type="entry name" value="Med22"/>
    <property type="match status" value="1"/>
</dbReference>
<feature type="compositionally biased region" description="Gly residues" evidence="6">
    <location>
        <begin position="132"/>
        <end position="141"/>
    </location>
</feature>
<dbReference type="AlphaFoldDB" id="A0A136JBM1"/>
<protein>
    <recommendedName>
        <fullName evidence="9">Mediator of RNA polymerase II transcription subunit 22</fullName>
    </recommendedName>
</protein>
<proteinExistence type="inferred from homology"/>
<feature type="region of interest" description="Disordered" evidence="6">
    <location>
        <begin position="115"/>
        <end position="141"/>
    </location>
</feature>
<keyword evidence="8" id="KW-1185">Reference proteome</keyword>
<gene>
    <name evidence="7" type="ORF">Micbo1qcDRAFT_44632</name>
</gene>
<evidence type="ECO:0000256" key="6">
    <source>
        <dbReference type="SAM" id="MobiDB-lite"/>
    </source>
</evidence>
<evidence type="ECO:0000256" key="4">
    <source>
        <dbReference type="ARBA" id="ARBA00023163"/>
    </source>
</evidence>
<evidence type="ECO:0000256" key="3">
    <source>
        <dbReference type="ARBA" id="ARBA00023015"/>
    </source>
</evidence>
<keyword evidence="5" id="KW-0539">Nucleus</keyword>
<evidence type="ECO:0008006" key="9">
    <source>
        <dbReference type="Google" id="ProtNLM"/>
    </source>
</evidence>
<dbReference type="InParanoid" id="A0A136JBM1"/>
<keyword evidence="3" id="KW-0805">Transcription regulation</keyword>
<dbReference type="GO" id="GO:0016592">
    <property type="term" value="C:mediator complex"/>
    <property type="evidence" value="ECO:0007669"/>
    <property type="project" value="InterPro"/>
</dbReference>
<evidence type="ECO:0000313" key="7">
    <source>
        <dbReference type="EMBL" id="KXJ94535.1"/>
    </source>
</evidence>
<reference evidence="8" key="1">
    <citation type="submission" date="2016-02" db="EMBL/GenBank/DDBJ databases">
        <title>Draft genome sequence of Microdochium bolleyi, a fungal endophyte of beachgrass.</title>
        <authorList>
            <consortium name="DOE Joint Genome Institute"/>
            <person name="David A.S."/>
            <person name="May G."/>
            <person name="Haridas S."/>
            <person name="Lim J."/>
            <person name="Wang M."/>
            <person name="Labutti K."/>
            <person name="Lipzen A."/>
            <person name="Barry K."/>
            <person name="Grigoriev I.V."/>
        </authorList>
    </citation>
    <scope>NUCLEOTIDE SEQUENCE [LARGE SCALE GENOMIC DNA]</scope>
    <source>
        <strain evidence="8">J235TASD1</strain>
    </source>
</reference>
<dbReference type="EMBL" id="KQ964247">
    <property type="protein sequence ID" value="KXJ94535.1"/>
    <property type="molecule type" value="Genomic_DNA"/>
</dbReference>
<sequence>MESRRKEQNSILDRHNRMIAQILTRFRNMVMAATEPLPRDGAIIETAALNSMTMETETQALITEIQNLLTLNREIKALWIKGALRKPGEDAAREAELDRKAELVAGLFNEVMAARAGKDEGQAPAQHQAGSSIGGTGGPSS</sequence>
<comment type="subcellular location">
    <subcellularLocation>
        <location evidence="1">Nucleus</location>
    </subcellularLocation>
</comment>
<comment type="similarity">
    <text evidence="2">Belongs to the Mediator complex subunit 22 family.</text>
</comment>